<dbReference type="Pfam" id="PF22680">
    <property type="entry name" value="Glyco_hydro_123_N_2"/>
    <property type="match status" value="1"/>
</dbReference>
<gene>
    <name evidence="3" type="ORF">H9I45_14265</name>
</gene>
<dbReference type="RefSeq" id="WP_088354456.1">
    <property type="nucleotide sequence ID" value="NZ_CP061813.1"/>
</dbReference>
<dbReference type="OrthoDB" id="197680at2"/>
<evidence type="ECO:0000259" key="1">
    <source>
        <dbReference type="Pfam" id="PF13320"/>
    </source>
</evidence>
<feature type="domain" description="Glycoside hydrolase 123 N-terminal" evidence="2">
    <location>
        <begin position="54"/>
        <end position="190"/>
    </location>
</feature>
<dbReference type="InterPro" id="IPR053850">
    <property type="entry name" value="Glyco_hydro_123_N_2"/>
</dbReference>
<dbReference type="EMBL" id="CP061813">
    <property type="protein sequence ID" value="QOD60490.1"/>
    <property type="molecule type" value="Genomic_DNA"/>
</dbReference>
<protein>
    <submittedName>
        <fullName evidence="3">DUF4091 domain-containing protein</fullName>
    </submittedName>
</protein>
<sequence length="585" mass="66988">MKYFLLSLVLLCLTNCTQQQEIVVSTTYEEPIDPSPDSLTNWSTISKGLQASVTSTFNRFVKSKIPKNIKKTSWRGEAWKGERISVQLVLWSKDSITNVKANVSDFISDKDDKLPSSIAKLRFVKYVITDEFAGGCGYRKPENFAASLAADALDTVSSYAIKAKETRPLWVTIDVPADANPGTYNSIISLNIEGQESQDFNLTLNIMSKTLPPPTEWKFHLDLWQNPFAVARIHKVELWSEAHWKLLKPLMKKLANAGQKVITVSLNKRPWGAQTFDQFESMIEWKKKSNGTWQYDYTVFDNWVQFMMDLGVENQISCFSMVPWGNEFYYFDETKNEEVKIVAPPGTKNYETLWVPFLKDFIKHLEIKGWKSKTRIAMDERGPEEMKAMFKLLDKYAPELGASFADNHKSYKLYPTQLKDLSVAFGATVDEEDLALRKQKGYISTHYVCCSDGFPNVFTFSPPAEGVFIGWYTIAANFDGFLRWAYNSWVENPLQDSRFRAWPAGDTYLVYPNNRSSIRFETLREGIQDAEKIRILRNEFATKKMVVKLNALNNIVSQFNITEKPNNLEGLIIAAKQKLNNLAKK</sequence>
<organism evidence="3 4">
    <name type="scientific">Polaribacter haliotis</name>
    <dbReference type="NCBI Taxonomy" id="1888915"/>
    <lineage>
        <taxon>Bacteria</taxon>
        <taxon>Pseudomonadati</taxon>
        <taxon>Bacteroidota</taxon>
        <taxon>Flavobacteriia</taxon>
        <taxon>Flavobacteriales</taxon>
        <taxon>Flavobacteriaceae</taxon>
    </lineage>
</organism>
<accession>A0A7L8AER7</accession>
<evidence type="ECO:0000259" key="2">
    <source>
        <dbReference type="Pfam" id="PF22680"/>
    </source>
</evidence>
<feature type="domain" description="Glycoside hydrolase 123 catalytic" evidence="1">
    <location>
        <begin position="224"/>
        <end position="536"/>
    </location>
</feature>
<reference evidence="3 4" key="1">
    <citation type="journal article" date="2016" name="Int. J. Syst. Evol. Microbiol.">
        <title>Polaribacter haliotis sp. nov., isolated from the gut of abalone Haliotis discus hannai.</title>
        <authorList>
            <person name="Kim Y.O."/>
            <person name="Park I.S."/>
            <person name="Park S."/>
            <person name="Nam B.H."/>
            <person name="Park J.M."/>
            <person name="Kim D.G."/>
            <person name="Yoon J.H."/>
        </authorList>
    </citation>
    <scope>NUCLEOTIDE SEQUENCE [LARGE SCALE GENOMIC DNA]</scope>
    <source>
        <strain evidence="3 4">KCTC 52418</strain>
    </source>
</reference>
<keyword evidence="4" id="KW-1185">Reference proteome</keyword>
<evidence type="ECO:0000313" key="4">
    <source>
        <dbReference type="Proteomes" id="UP000516764"/>
    </source>
</evidence>
<name>A0A7L8AER7_9FLAO</name>
<proteinExistence type="predicted"/>
<dbReference type="InterPro" id="IPR025150">
    <property type="entry name" value="GH123_cat"/>
</dbReference>
<dbReference type="Proteomes" id="UP000516764">
    <property type="component" value="Chromosome"/>
</dbReference>
<dbReference type="Pfam" id="PF13320">
    <property type="entry name" value="GH123_cat"/>
    <property type="match status" value="1"/>
</dbReference>
<dbReference type="AlphaFoldDB" id="A0A7L8AER7"/>
<evidence type="ECO:0000313" key="3">
    <source>
        <dbReference type="EMBL" id="QOD60490.1"/>
    </source>
</evidence>
<dbReference type="KEGG" id="phal:H9I45_14265"/>